<evidence type="ECO:0000256" key="6">
    <source>
        <dbReference type="ARBA" id="ARBA00022989"/>
    </source>
</evidence>
<keyword evidence="7 8" id="KW-0472">Membrane</keyword>
<dbReference type="GO" id="GO:0016887">
    <property type="term" value="F:ATP hydrolysis activity"/>
    <property type="evidence" value="ECO:0007669"/>
    <property type="project" value="InterPro"/>
</dbReference>
<feature type="transmembrane region" description="Helical" evidence="8">
    <location>
        <begin position="1278"/>
        <end position="1298"/>
    </location>
</feature>
<feature type="transmembrane region" description="Helical" evidence="8">
    <location>
        <begin position="392"/>
        <end position="414"/>
    </location>
</feature>
<dbReference type="Pfam" id="PF19055">
    <property type="entry name" value="ABC2_membrane_7"/>
    <property type="match status" value="1"/>
</dbReference>
<dbReference type="SUPFAM" id="SSF52540">
    <property type="entry name" value="P-loop containing nucleoside triphosphate hydrolases"/>
    <property type="match status" value="2"/>
</dbReference>
<proteinExistence type="predicted"/>
<evidence type="ECO:0000256" key="3">
    <source>
        <dbReference type="ARBA" id="ARBA00022692"/>
    </source>
</evidence>
<dbReference type="EMBL" id="KV453854">
    <property type="protein sequence ID" value="ODV84941.1"/>
    <property type="molecule type" value="Genomic_DNA"/>
</dbReference>
<sequence>MQTEINSVSEQRLGSRDISFTKTDPVEISVSNLSISAFKKSTSKRFKIPILNRATKKTDIESNGDLKSILKSMSFRIPPNSLTCIIGGSGSGKTTLLNSLANKQISGSSLVKSGEITYNGMSSMYHLRHAYVIQQDILIPTLTCYETLIFAAELKLPKLTSKRERTQLVTEVLLELGLKECRNTMVGDRSNKGLSGGEKRRLSVAIQLISNPSILFLDEPTTGLDSYNAYLLCLSLKKLAEKLNKTVIMSIHQPRADIFKLFDNILILSKGRLCYGDSSTKLFQHFESIGFVIPEHINPADYLIDLTSVDTRTPEKEDVSLKRATFIADQWALNLNTMQTDNFKESHTKADMIASLDSLPNQPSYQSLGRAPFFRELNILIRRNLIMQYRDPIGFGALIFEALVLGLISGWLYFKPGTTLVGLRSIQASLYTASTIQAYLFLLYETYRLCQNDIKVYDRERSEGCISVTGWLLARRLSKLIIEDFLITLIYSLCTYFMFGLRTGSPIYFFRYLAGNFVCHMISMATAALACSITRDVAIATLICNLNFTFQTMTNGLYANAKTLPVYVRWCKYIAYQWYAFGYQLSNEFTDFRGASCFDKYPPDYPNLDQVCQAYTGKYILSSLGFWENWSSLPMGVMIAFMSVTFVAAGVVFKLKPVDITMGKEIKSDQDYSEDEREADEQQIELMNINQTEQSATSSLSMTLEGIYLKVKTRVNGNRGEKLILSNINAQFEAGKLNIIMGPSGSGKTSLLNLISGRLASSLFVKYSSSGSLSLNDYKVDEFDDVRPICSYVLQDDDHLISTLTVRETLQLSARLRLANHNISRTAMYRLVDSLILEMGLRDCANTFVGNELLKGISGGEKRRLSIAIQLISYPKVLILDEPTSGLDSFTAASIIECLESLALKKGTTVIMTIHQPRTLDQFGSILLLAKGGEVAFNGTQSELISHFSTLGYPVPKFTNIGDFIIDMISYSTSNENIEFASKKRVQEIIDYWKQNCQTEVHFQEKVIETKLDSFDAHFSTLRKKPAPFLTGLSVLAYRQYLSHIRDKNLIIAKTTQVIGMGVILALFFARLKHDNASVQNRLGVIQQIVSLYFTGILNNMAGYPLERDYFYDEFVDGVVKTESFFVSYLLIEIPFEIVSCLVFAVLMMFVVGFQYNAGLFFALAYCSWLVVNAGESLGLSFNTVLTHPGFALTVISIFCSCGVVMSGLLAMTLGKFLKAVNYTSPAHYCVMIVAKLVFTKDLKFYCKGDESLSDGSCLFENGEDVMQTYGLQIDLKLYLVLIAVVTVLHRVIAYWFLKLKMTKVSLSKMAVSSP</sequence>
<keyword evidence="3 8" id="KW-0812">Transmembrane</keyword>
<feature type="transmembrane region" description="Helical" evidence="8">
    <location>
        <begin position="1051"/>
        <end position="1072"/>
    </location>
</feature>
<feature type="transmembrane region" description="Helical" evidence="8">
    <location>
        <begin position="537"/>
        <end position="558"/>
    </location>
</feature>
<evidence type="ECO:0000256" key="8">
    <source>
        <dbReference type="SAM" id="Phobius"/>
    </source>
</evidence>
<feature type="transmembrane region" description="Helical" evidence="8">
    <location>
        <begin position="1154"/>
        <end position="1171"/>
    </location>
</feature>
<keyword evidence="6 8" id="KW-1133">Transmembrane helix</keyword>
<keyword evidence="4" id="KW-0547">Nucleotide-binding</keyword>
<dbReference type="InterPro" id="IPR027417">
    <property type="entry name" value="P-loop_NTPase"/>
</dbReference>
<dbReference type="InterPro" id="IPR003593">
    <property type="entry name" value="AAA+_ATPase"/>
</dbReference>
<keyword evidence="2" id="KW-0813">Transport</keyword>
<name>A0A1E4SZQ7_9ASCO</name>
<keyword evidence="5" id="KW-0067">ATP-binding</keyword>
<keyword evidence="11" id="KW-1185">Reference proteome</keyword>
<evidence type="ECO:0000256" key="2">
    <source>
        <dbReference type="ARBA" id="ARBA00022448"/>
    </source>
</evidence>
<organism evidence="10 11">
    <name type="scientific">[Candida] arabinofermentans NRRL YB-2248</name>
    <dbReference type="NCBI Taxonomy" id="983967"/>
    <lineage>
        <taxon>Eukaryota</taxon>
        <taxon>Fungi</taxon>
        <taxon>Dikarya</taxon>
        <taxon>Ascomycota</taxon>
        <taxon>Saccharomycotina</taxon>
        <taxon>Pichiomycetes</taxon>
        <taxon>Pichiales</taxon>
        <taxon>Pichiaceae</taxon>
        <taxon>Ogataea</taxon>
        <taxon>Ogataea/Candida clade</taxon>
    </lineage>
</organism>
<feature type="transmembrane region" description="Helical" evidence="8">
    <location>
        <begin position="1126"/>
        <end position="1147"/>
    </location>
</feature>
<comment type="subcellular location">
    <subcellularLocation>
        <location evidence="1">Membrane</location>
        <topology evidence="1">Multi-pass membrane protein</topology>
    </subcellularLocation>
</comment>
<dbReference type="InterPro" id="IPR003439">
    <property type="entry name" value="ABC_transporter-like_ATP-bd"/>
</dbReference>
<dbReference type="InterPro" id="IPR043926">
    <property type="entry name" value="ABCG_dom"/>
</dbReference>
<accession>A0A1E4SZQ7</accession>
<dbReference type="OrthoDB" id="66620at2759"/>
<feature type="transmembrane region" description="Helical" evidence="8">
    <location>
        <begin position="509"/>
        <end position="530"/>
    </location>
</feature>
<evidence type="ECO:0000313" key="11">
    <source>
        <dbReference type="Proteomes" id="UP000094801"/>
    </source>
</evidence>
<protein>
    <recommendedName>
        <fullName evidence="9">ABC transporter domain-containing protein</fullName>
    </recommendedName>
</protein>
<feature type="domain" description="ABC transporter" evidence="9">
    <location>
        <begin position="709"/>
        <end position="957"/>
    </location>
</feature>
<evidence type="ECO:0000256" key="7">
    <source>
        <dbReference type="ARBA" id="ARBA00023136"/>
    </source>
</evidence>
<dbReference type="InterPro" id="IPR013525">
    <property type="entry name" value="ABC2_TM"/>
</dbReference>
<feature type="domain" description="ABC transporter" evidence="9">
    <location>
        <begin position="55"/>
        <end position="295"/>
    </location>
</feature>
<dbReference type="PANTHER" id="PTHR48041">
    <property type="entry name" value="ABC TRANSPORTER G FAMILY MEMBER 28"/>
    <property type="match status" value="1"/>
</dbReference>
<feature type="transmembrane region" description="Helical" evidence="8">
    <location>
        <begin position="1084"/>
        <end position="1106"/>
    </location>
</feature>
<dbReference type="PROSITE" id="PS50893">
    <property type="entry name" value="ABC_TRANSPORTER_2"/>
    <property type="match status" value="2"/>
</dbReference>
<dbReference type="InterPro" id="IPR017871">
    <property type="entry name" value="ABC_transporter-like_CS"/>
</dbReference>
<dbReference type="Pfam" id="PF00005">
    <property type="entry name" value="ABC_tran"/>
    <property type="match status" value="2"/>
</dbReference>
<dbReference type="Pfam" id="PF01061">
    <property type="entry name" value="ABC2_membrane"/>
    <property type="match status" value="2"/>
</dbReference>
<dbReference type="InterPro" id="IPR050352">
    <property type="entry name" value="ABCG_transporters"/>
</dbReference>
<feature type="transmembrane region" description="Helical" evidence="8">
    <location>
        <begin position="485"/>
        <end position="503"/>
    </location>
</feature>
<feature type="transmembrane region" description="Helical" evidence="8">
    <location>
        <begin position="1191"/>
        <end position="1212"/>
    </location>
</feature>
<dbReference type="PANTHER" id="PTHR48041:SF119">
    <property type="entry name" value="ROA1P"/>
    <property type="match status" value="1"/>
</dbReference>
<dbReference type="GO" id="GO:0016020">
    <property type="term" value="C:membrane"/>
    <property type="evidence" value="ECO:0007669"/>
    <property type="project" value="UniProtKB-SubCell"/>
</dbReference>
<evidence type="ECO:0000256" key="1">
    <source>
        <dbReference type="ARBA" id="ARBA00004141"/>
    </source>
</evidence>
<feature type="transmembrane region" description="Helical" evidence="8">
    <location>
        <begin position="426"/>
        <end position="444"/>
    </location>
</feature>
<evidence type="ECO:0000256" key="5">
    <source>
        <dbReference type="ARBA" id="ARBA00022840"/>
    </source>
</evidence>
<dbReference type="GO" id="GO:0140359">
    <property type="term" value="F:ABC-type transporter activity"/>
    <property type="evidence" value="ECO:0007669"/>
    <property type="project" value="InterPro"/>
</dbReference>
<dbReference type="Gene3D" id="3.40.50.300">
    <property type="entry name" value="P-loop containing nucleotide triphosphate hydrolases"/>
    <property type="match status" value="2"/>
</dbReference>
<evidence type="ECO:0000313" key="10">
    <source>
        <dbReference type="EMBL" id="ODV84941.1"/>
    </source>
</evidence>
<evidence type="ECO:0000259" key="9">
    <source>
        <dbReference type="PROSITE" id="PS50893"/>
    </source>
</evidence>
<dbReference type="Proteomes" id="UP000094801">
    <property type="component" value="Unassembled WGS sequence"/>
</dbReference>
<dbReference type="SMART" id="SM00382">
    <property type="entry name" value="AAA"/>
    <property type="match status" value="2"/>
</dbReference>
<dbReference type="PROSITE" id="PS00211">
    <property type="entry name" value="ABC_TRANSPORTER_1"/>
    <property type="match status" value="2"/>
</dbReference>
<dbReference type="STRING" id="983967.A0A1E4SZQ7"/>
<gene>
    <name evidence="10" type="ORF">CANARDRAFT_176364</name>
</gene>
<reference evidence="11" key="1">
    <citation type="submission" date="2016-04" db="EMBL/GenBank/DDBJ databases">
        <title>Comparative genomics of biotechnologically important yeasts.</title>
        <authorList>
            <consortium name="DOE Joint Genome Institute"/>
            <person name="Riley R."/>
            <person name="Haridas S."/>
            <person name="Wolfe K.H."/>
            <person name="Lopes M.R."/>
            <person name="Hittinger C.T."/>
            <person name="Goker M."/>
            <person name="Salamov A."/>
            <person name="Wisecaver J."/>
            <person name="Long T.M."/>
            <person name="Aerts A.L."/>
            <person name="Barry K."/>
            <person name="Choi C."/>
            <person name="Clum A."/>
            <person name="Coughlan A.Y."/>
            <person name="Deshpande S."/>
            <person name="Douglass A.P."/>
            <person name="Hanson S.J."/>
            <person name="Klenk H.-P."/>
            <person name="Labutti K."/>
            <person name="Lapidus A."/>
            <person name="Lindquist E."/>
            <person name="Lipzen A."/>
            <person name="Meier-Kolthoff J.P."/>
            <person name="Ohm R.A."/>
            <person name="Otillar R.P."/>
            <person name="Pangilinan J."/>
            <person name="Peng Y."/>
            <person name="Rokas A."/>
            <person name="Rosa C.A."/>
            <person name="Scheuner C."/>
            <person name="Sibirny A.A."/>
            <person name="Slot J.C."/>
            <person name="Stielow J.B."/>
            <person name="Sun H."/>
            <person name="Kurtzman C.P."/>
            <person name="Blackwell M."/>
            <person name="Grigoriev I.V."/>
            <person name="Jeffries T.W."/>
        </authorList>
    </citation>
    <scope>NUCLEOTIDE SEQUENCE [LARGE SCALE GENOMIC DNA]</scope>
    <source>
        <strain evidence="11">NRRL YB-2248</strain>
    </source>
</reference>
<dbReference type="GO" id="GO:0005524">
    <property type="term" value="F:ATP binding"/>
    <property type="evidence" value="ECO:0007669"/>
    <property type="project" value="UniProtKB-KW"/>
</dbReference>
<feature type="transmembrane region" description="Helical" evidence="8">
    <location>
        <begin position="633"/>
        <end position="653"/>
    </location>
</feature>
<evidence type="ECO:0000256" key="4">
    <source>
        <dbReference type="ARBA" id="ARBA00022741"/>
    </source>
</evidence>